<dbReference type="AlphaFoldDB" id="A0A180G523"/>
<gene>
    <name evidence="2" type="ORF">PTTG_29290</name>
</gene>
<feature type="region of interest" description="Disordered" evidence="1">
    <location>
        <begin position="1"/>
        <end position="67"/>
    </location>
</feature>
<name>A0A180G523_PUCT1</name>
<organism evidence="2">
    <name type="scientific">Puccinia triticina (isolate 1-1 / race 1 (BBBD))</name>
    <name type="common">Brown leaf rust fungus</name>
    <dbReference type="NCBI Taxonomy" id="630390"/>
    <lineage>
        <taxon>Eukaryota</taxon>
        <taxon>Fungi</taxon>
        <taxon>Dikarya</taxon>
        <taxon>Basidiomycota</taxon>
        <taxon>Pucciniomycotina</taxon>
        <taxon>Pucciniomycetes</taxon>
        <taxon>Pucciniales</taxon>
        <taxon>Pucciniaceae</taxon>
        <taxon>Puccinia</taxon>
    </lineage>
</organism>
<reference evidence="2" key="2">
    <citation type="submission" date="2016-05" db="EMBL/GenBank/DDBJ databases">
        <title>Comparative analysis highlights variable genome content of wheat rusts and divergence of the mating loci.</title>
        <authorList>
            <person name="Cuomo C.A."/>
            <person name="Bakkeren G."/>
            <person name="Szabo L."/>
            <person name="Khalil H."/>
            <person name="Joly D."/>
            <person name="Goldberg J."/>
            <person name="Young S."/>
            <person name="Zeng Q."/>
            <person name="Fellers J."/>
        </authorList>
    </citation>
    <scope>NUCLEOTIDE SEQUENCE [LARGE SCALE GENOMIC DNA]</scope>
    <source>
        <strain evidence="2">1-1 BBBD Race 1</strain>
    </source>
</reference>
<reference evidence="2" key="1">
    <citation type="submission" date="2009-11" db="EMBL/GenBank/DDBJ databases">
        <authorList>
            <consortium name="The Broad Institute Genome Sequencing Platform"/>
            <person name="Ward D."/>
            <person name="Feldgarden M."/>
            <person name="Earl A."/>
            <person name="Young S.K."/>
            <person name="Zeng Q."/>
            <person name="Koehrsen M."/>
            <person name="Alvarado L."/>
            <person name="Berlin A."/>
            <person name="Bochicchio J."/>
            <person name="Borenstein D."/>
            <person name="Chapman S.B."/>
            <person name="Chen Z."/>
            <person name="Engels R."/>
            <person name="Freedman E."/>
            <person name="Gellesch M."/>
            <person name="Goldberg J."/>
            <person name="Griggs A."/>
            <person name="Gujja S."/>
            <person name="Heilman E."/>
            <person name="Heiman D."/>
            <person name="Hepburn T."/>
            <person name="Howarth C."/>
            <person name="Jen D."/>
            <person name="Larson L."/>
            <person name="Lewis B."/>
            <person name="Mehta T."/>
            <person name="Park D."/>
            <person name="Pearson M."/>
            <person name="Roberts A."/>
            <person name="Saif S."/>
            <person name="Shea T."/>
            <person name="Shenoy N."/>
            <person name="Sisk P."/>
            <person name="Stolte C."/>
            <person name="Sykes S."/>
            <person name="Thomson T."/>
            <person name="Walk T."/>
            <person name="White J."/>
            <person name="Yandava C."/>
            <person name="Izard J."/>
            <person name="Baranova O.V."/>
            <person name="Blanton J.M."/>
            <person name="Tanner A.C."/>
            <person name="Dewhirst F.E."/>
            <person name="Haas B."/>
            <person name="Nusbaum C."/>
            <person name="Birren B."/>
        </authorList>
    </citation>
    <scope>NUCLEOTIDE SEQUENCE [LARGE SCALE GENOMIC DNA]</scope>
    <source>
        <strain evidence="2">1-1 BBBD Race 1</strain>
    </source>
</reference>
<dbReference type="Proteomes" id="UP000005240">
    <property type="component" value="Unassembled WGS sequence"/>
</dbReference>
<accession>A0A180G523</accession>
<evidence type="ECO:0000313" key="3">
    <source>
        <dbReference type="EnsemblFungi" id="PTTG_29290-t43_1-p1"/>
    </source>
</evidence>
<feature type="region of interest" description="Disordered" evidence="1">
    <location>
        <begin position="184"/>
        <end position="232"/>
    </location>
</feature>
<dbReference type="VEuPathDB" id="FungiDB:PTTG_29290"/>
<sequence>MMFNAEDNTGDPKVDIRSSDALSDQDEMSMRSSIGCSQADDDLDGIQELAGETTDTSEATNDAEPWEKIAIRDQTSTDYSSSLTKHFPKLNQRGLEMLMDMPSEDQALMCSTTIERNEIYQQHYQYLREYETKLIKGLFLTEQALWFDTDDLVSRVERKVSEDQKFQKIQSRLLKLRIRRIHHETKATTSQKPELPPHPVTPGRDGAKISFSQESPPGPEPSGSSSLIYPRI</sequence>
<dbReference type="OrthoDB" id="2510384at2759"/>
<protein>
    <submittedName>
        <fullName evidence="2 3">Uncharacterized protein</fullName>
    </submittedName>
</protein>
<evidence type="ECO:0000313" key="2">
    <source>
        <dbReference type="EMBL" id="OAV87761.1"/>
    </source>
</evidence>
<keyword evidence="4" id="KW-1185">Reference proteome</keyword>
<evidence type="ECO:0000256" key="1">
    <source>
        <dbReference type="SAM" id="MobiDB-lite"/>
    </source>
</evidence>
<reference evidence="3" key="4">
    <citation type="submission" date="2025-05" db="UniProtKB">
        <authorList>
            <consortium name="EnsemblFungi"/>
        </authorList>
    </citation>
    <scope>IDENTIFICATION</scope>
    <source>
        <strain evidence="3">isolate 1-1 / race 1 (BBBD)</strain>
    </source>
</reference>
<dbReference type="EMBL" id="ADAS02000288">
    <property type="protein sequence ID" value="OAV87761.1"/>
    <property type="molecule type" value="Genomic_DNA"/>
</dbReference>
<evidence type="ECO:0000313" key="4">
    <source>
        <dbReference type="Proteomes" id="UP000005240"/>
    </source>
</evidence>
<reference evidence="3 4" key="3">
    <citation type="journal article" date="2017" name="G3 (Bethesda)">
        <title>Comparative analysis highlights variable genome content of wheat rusts and divergence of the mating loci.</title>
        <authorList>
            <person name="Cuomo C.A."/>
            <person name="Bakkeren G."/>
            <person name="Khalil H.B."/>
            <person name="Panwar V."/>
            <person name="Joly D."/>
            <person name="Linning R."/>
            <person name="Sakthikumar S."/>
            <person name="Song X."/>
            <person name="Adiconis X."/>
            <person name="Fan L."/>
            <person name="Goldberg J.M."/>
            <person name="Levin J.Z."/>
            <person name="Young S."/>
            <person name="Zeng Q."/>
            <person name="Anikster Y."/>
            <person name="Bruce M."/>
            <person name="Wang M."/>
            <person name="Yin C."/>
            <person name="McCallum B."/>
            <person name="Szabo L.J."/>
            <person name="Hulbert S."/>
            <person name="Chen X."/>
            <person name="Fellers J.P."/>
        </authorList>
    </citation>
    <scope>NUCLEOTIDE SEQUENCE</scope>
    <source>
        <strain evidence="3">isolate 1-1 / race 1 (BBBD)</strain>
        <strain evidence="4">Isolate 1-1 / race 1 (BBBD)</strain>
    </source>
</reference>
<dbReference type="EnsemblFungi" id="PTTG_29290-t43_1">
    <property type="protein sequence ID" value="PTTG_29290-t43_1-p1"/>
    <property type="gene ID" value="PTTG_29290"/>
</dbReference>
<proteinExistence type="predicted"/>